<evidence type="ECO:0000256" key="6">
    <source>
        <dbReference type="SAM" id="SignalP"/>
    </source>
</evidence>
<sequence length="392" mass="43807">MGPSYFAFVAIVSTLLRISITGPTNSDTLEIDCGRRKQQNIVSERIVNGTTAHPDHWPWMVALYTADDKFYCGGVLISNQYVLTAAHCYKDQNTTGFLSVRLGSTNRTNCTVDCHQNAENIQNLERSDTADKHDELEDQVICMEVDDVCIPVQGNNCTDFMIDLALLKLKRPVNFTKHIQPICLPTNCEEPPSNFTIYGVGWGRDYGIFPDDYAYSDEDTDGTTDDTGEHVYYALSSTQEETNEISASKAEGAQFFDDPVTLMERNISIISTENCARRLARSVPNYTLCSTGGICYGDSGGPLMYQIEGQWFLAGINSARRDGCYNPVEPTIHVKVSHFVDSFILNFIKQHKGSQQGGTNGLCAKDENRKKCVREFFSSYNRSINDEISEKN</sequence>
<keyword evidence="5" id="KW-0720">Serine protease</keyword>
<proteinExistence type="inferred from homology"/>
<evidence type="ECO:0000256" key="2">
    <source>
        <dbReference type="ARBA" id="ARBA00023157"/>
    </source>
</evidence>
<dbReference type="CDD" id="cd00190">
    <property type="entry name" value="Tryp_SPc"/>
    <property type="match status" value="1"/>
</dbReference>
<keyword evidence="1 6" id="KW-0732">Signal</keyword>
<dbReference type="AlphaFoldDB" id="A0A6B0VA45"/>
<accession>A0A6B0VA45</accession>
<evidence type="ECO:0000256" key="3">
    <source>
        <dbReference type="ARBA" id="ARBA00023180"/>
    </source>
</evidence>
<dbReference type="PROSITE" id="PS00134">
    <property type="entry name" value="TRYPSIN_HIS"/>
    <property type="match status" value="1"/>
</dbReference>
<feature type="chain" id="PRO_5025660340" evidence="6">
    <location>
        <begin position="22"/>
        <end position="392"/>
    </location>
</feature>
<dbReference type="GO" id="GO:0006508">
    <property type="term" value="P:proteolysis"/>
    <property type="evidence" value="ECO:0007669"/>
    <property type="project" value="UniProtKB-KW"/>
</dbReference>
<keyword evidence="2" id="KW-1015">Disulfide bond</keyword>
<dbReference type="EMBL" id="GIFC01016976">
    <property type="protein sequence ID" value="MXU99059.1"/>
    <property type="molecule type" value="Transcribed_RNA"/>
</dbReference>
<dbReference type="PANTHER" id="PTHR24250">
    <property type="entry name" value="CHYMOTRYPSIN-RELATED"/>
    <property type="match status" value="1"/>
</dbReference>
<organism evidence="8">
    <name type="scientific">Ixodes ricinus</name>
    <name type="common">Common tick</name>
    <name type="synonym">Acarus ricinus</name>
    <dbReference type="NCBI Taxonomy" id="34613"/>
    <lineage>
        <taxon>Eukaryota</taxon>
        <taxon>Metazoa</taxon>
        <taxon>Ecdysozoa</taxon>
        <taxon>Arthropoda</taxon>
        <taxon>Chelicerata</taxon>
        <taxon>Arachnida</taxon>
        <taxon>Acari</taxon>
        <taxon>Parasitiformes</taxon>
        <taxon>Ixodida</taxon>
        <taxon>Ixodoidea</taxon>
        <taxon>Ixodidae</taxon>
        <taxon>Ixodinae</taxon>
        <taxon>Ixodes</taxon>
    </lineage>
</organism>
<dbReference type="PRINTS" id="PR00722">
    <property type="entry name" value="CHYMOTRYPSIN"/>
</dbReference>
<dbReference type="SUPFAM" id="SSF50494">
    <property type="entry name" value="Trypsin-like serine proteases"/>
    <property type="match status" value="1"/>
</dbReference>
<feature type="domain" description="Peptidase S1" evidence="7">
    <location>
        <begin position="46"/>
        <end position="353"/>
    </location>
</feature>
<dbReference type="GO" id="GO:0004252">
    <property type="term" value="F:serine-type endopeptidase activity"/>
    <property type="evidence" value="ECO:0007669"/>
    <property type="project" value="InterPro"/>
</dbReference>
<keyword evidence="3" id="KW-0325">Glycoprotein</keyword>
<protein>
    <submittedName>
        <fullName evidence="8">Putative serine protease</fullName>
    </submittedName>
</protein>
<keyword evidence="5 8" id="KW-0645">Protease</keyword>
<dbReference type="FunFam" id="2.40.10.10:FF:000028">
    <property type="entry name" value="Serine protease easter"/>
    <property type="match status" value="1"/>
</dbReference>
<dbReference type="InterPro" id="IPR001314">
    <property type="entry name" value="Peptidase_S1A"/>
</dbReference>
<dbReference type="Gene3D" id="2.40.10.10">
    <property type="entry name" value="Trypsin-like serine proteases"/>
    <property type="match status" value="1"/>
</dbReference>
<reference evidence="8" key="1">
    <citation type="submission" date="2019-12" db="EMBL/GenBank/DDBJ databases">
        <title>An insight into the sialome of adult female Ixodes ricinus ticks feeding for 6 days.</title>
        <authorList>
            <person name="Perner J."/>
            <person name="Ribeiro J.M.C."/>
        </authorList>
    </citation>
    <scope>NUCLEOTIDE SEQUENCE</scope>
    <source>
        <strain evidence="8">Semi-engorged</strain>
        <tissue evidence="8">Salivary glands</tissue>
    </source>
</reference>
<dbReference type="Pfam" id="PF00089">
    <property type="entry name" value="Trypsin"/>
    <property type="match status" value="2"/>
</dbReference>
<dbReference type="PROSITE" id="PS00135">
    <property type="entry name" value="TRYPSIN_SER"/>
    <property type="match status" value="1"/>
</dbReference>
<dbReference type="InterPro" id="IPR001254">
    <property type="entry name" value="Trypsin_dom"/>
</dbReference>
<evidence type="ECO:0000256" key="5">
    <source>
        <dbReference type="RuleBase" id="RU363034"/>
    </source>
</evidence>
<feature type="signal peptide" evidence="6">
    <location>
        <begin position="1"/>
        <end position="21"/>
    </location>
</feature>
<evidence type="ECO:0000313" key="8">
    <source>
        <dbReference type="EMBL" id="MXU99059.1"/>
    </source>
</evidence>
<evidence type="ECO:0000259" key="7">
    <source>
        <dbReference type="PROSITE" id="PS50240"/>
    </source>
</evidence>
<dbReference type="InterPro" id="IPR033116">
    <property type="entry name" value="TRYPSIN_SER"/>
</dbReference>
<evidence type="ECO:0000256" key="4">
    <source>
        <dbReference type="ARBA" id="ARBA00024195"/>
    </source>
</evidence>
<keyword evidence="5" id="KW-0378">Hydrolase</keyword>
<dbReference type="SMART" id="SM00020">
    <property type="entry name" value="Tryp_SPc"/>
    <property type="match status" value="1"/>
</dbReference>
<comment type="similarity">
    <text evidence="4">Belongs to the peptidase S1 family. CLIP subfamily.</text>
</comment>
<dbReference type="PROSITE" id="PS50240">
    <property type="entry name" value="TRYPSIN_DOM"/>
    <property type="match status" value="1"/>
</dbReference>
<name>A0A6B0VA45_IXORI</name>
<evidence type="ECO:0000256" key="1">
    <source>
        <dbReference type="ARBA" id="ARBA00022729"/>
    </source>
</evidence>
<dbReference type="InterPro" id="IPR009003">
    <property type="entry name" value="Peptidase_S1_PA"/>
</dbReference>
<dbReference type="InterPro" id="IPR018114">
    <property type="entry name" value="TRYPSIN_HIS"/>
</dbReference>
<dbReference type="InterPro" id="IPR043504">
    <property type="entry name" value="Peptidase_S1_PA_chymotrypsin"/>
</dbReference>